<dbReference type="EMBL" id="BAAAOG010000006">
    <property type="protein sequence ID" value="GAA1963506.1"/>
    <property type="molecule type" value="Genomic_DNA"/>
</dbReference>
<evidence type="ECO:0008006" key="3">
    <source>
        <dbReference type="Google" id="ProtNLM"/>
    </source>
</evidence>
<organism evidence="1 2">
    <name type="scientific">Microbacterium deminutum</name>
    <dbReference type="NCBI Taxonomy" id="344164"/>
    <lineage>
        <taxon>Bacteria</taxon>
        <taxon>Bacillati</taxon>
        <taxon>Actinomycetota</taxon>
        <taxon>Actinomycetes</taxon>
        <taxon>Micrococcales</taxon>
        <taxon>Microbacteriaceae</taxon>
        <taxon>Microbacterium</taxon>
    </lineage>
</organism>
<evidence type="ECO:0000313" key="2">
    <source>
        <dbReference type="Proteomes" id="UP001499933"/>
    </source>
</evidence>
<dbReference type="SUPFAM" id="SSF48239">
    <property type="entry name" value="Terpenoid cyclases/Protein prenyltransferases"/>
    <property type="match status" value="1"/>
</dbReference>
<sequence length="327" mass="35729">MDEVLSWLLQSEEPSVRWRVRTGVLGEADDTRSVRALRDEVRRSPRVRAIVKGAEGMRPYAKWKGPHWALLSLAGLGYPAGDSELSSLRDAVLDHWLAPRYMKDVDVSRATKAAAQAGVVRIAGRARRCGSQQGGALLAIVRLGIDDGRGATLAGRLREWQWPDGGWNCDVSPSAAMSSVNETLLPMRGLKSYADASGDTSAADTARGAAEVLLERRVAWRRSSAEPIAPDVMKTHHPVYWHYDFLAGLIGLMELGLLADPRCGDALDYLQSQRRPDGGWGADVKYWRVSDDGSNIESVSWGPVSRQVSNEWVTCEALTVLAAAGRL</sequence>
<dbReference type="Gene3D" id="1.50.10.20">
    <property type="match status" value="1"/>
</dbReference>
<accession>A0ABN2R4G2</accession>
<evidence type="ECO:0000313" key="1">
    <source>
        <dbReference type="EMBL" id="GAA1963506.1"/>
    </source>
</evidence>
<comment type="caution">
    <text evidence="1">The sequence shown here is derived from an EMBL/GenBank/DDBJ whole genome shotgun (WGS) entry which is preliminary data.</text>
</comment>
<gene>
    <name evidence="1" type="ORF">GCM10009776_27750</name>
</gene>
<dbReference type="InterPro" id="IPR008930">
    <property type="entry name" value="Terpenoid_cyclase/PrenylTrfase"/>
</dbReference>
<keyword evidence="2" id="KW-1185">Reference proteome</keyword>
<protein>
    <recommendedName>
        <fullName evidence="3">Terpene cyclase/mutase family protein</fullName>
    </recommendedName>
</protein>
<proteinExistence type="predicted"/>
<dbReference type="Proteomes" id="UP001499933">
    <property type="component" value="Unassembled WGS sequence"/>
</dbReference>
<name>A0ABN2R4G2_9MICO</name>
<reference evidence="1 2" key="1">
    <citation type="journal article" date="2019" name="Int. J. Syst. Evol. Microbiol.">
        <title>The Global Catalogue of Microorganisms (GCM) 10K type strain sequencing project: providing services to taxonomists for standard genome sequencing and annotation.</title>
        <authorList>
            <consortium name="The Broad Institute Genomics Platform"/>
            <consortium name="The Broad Institute Genome Sequencing Center for Infectious Disease"/>
            <person name="Wu L."/>
            <person name="Ma J."/>
        </authorList>
    </citation>
    <scope>NUCLEOTIDE SEQUENCE [LARGE SCALE GENOMIC DNA]</scope>
    <source>
        <strain evidence="1 2">JCM 14901</strain>
    </source>
</reference>